<dbReference type="Proteomes" id="UP000237271">
    <property type="component" value="Unassembled WGS sequence"/>
</dbReference>
<dbReference type="EMBL" id="NCKW01020114">
    <property type="protein sequence ID" value="POM59046.1"/>
    <property type="molecule type" value="Genomic_DNA"/>
</dbReference>
<keyword evidence="3" id="KW-0551">Lipid droplet</keyword>
<comment type="caution">
    <text evidence="5">The sequence shown here is derived from an EMBL/GenBank/DDBJ whole genome shotgun (WGS) entry which is preliminary data.</text>
</comment>
<evidence type="ECO:0000256" key="4">
    <source>
        <dbReference type="ARBA" id="ARBA00022801"/>
    </source>
</evidence>
<dbReference type="PANTHER" id="PTHR13390:SF0">
    <property type="entry name" value="LIPID DROPLET-ASSOCIATED HYDROLASE"/>
    <property type="match status" value="1"/>
</dbReference>
<dbReference type="OrthoDB" id="448051at2759"/>
<evidence type="ECO:0000313" key="6">
    <source>
        <dbReference type="Proteomes" id="UP000237271"/>
    </source>
</evidence>
<keyword evidence="6" id="KW-1185">Reference proteome</keyword>
<sequence length="218" mass="25005">MSHKAFYVKKRLQDDPTLRLVVIGHSIGSYIALDMARRYPQQIAKLILTQPTIMHIAISRKGKQLKSMLNNYDFVVMFMGMVDYLVPISLRRWIVRRSVGSQAEETMRLASLSLVNSCVVQNVLGMAANELAEIVELDEKLVANHEKNILFVYSTMDEWVPGEFMQEFQLRFVNAQHRVVPHGHAFMMEPNGTRNVGEHISQWISSVYNEKKVTKAVI</sequence>
<protein>
    <recommendedName>
        <fullName evidence="7">Serine protease family S33</fullName>
    </recommendedName>
</protein>
<comment type="subcellular location">
    <subcellularLocation>
        <location evidence="1">Lipid droplet</location>
    </subcellularLocation>
</comment>
<dbReference type="GO" id="GO:0005811">
    <property type="term" value="C:lipid droplet"/>
    <property type="evidence" value="ECO:0007669"/>
    <property type="project" value="UniProtKB-SubCell"/>
</dbReference>
<dbReference type="InterPro" id="IPR000073">
    <property type="entry name" value="AB_hydrolase_1"/>
</dbReference>
<dbReference type="InterPro" id="IPR019363">
    <property type="entry name" value="LDAH"/>
</dbReference>
<dbReference type="PRINTS" id="PR00111">
    <property type="entry name" value="ABHYDROLASE"/>
</dbReference>
<evidence type="ECO:0008006" key="7">
    <source>
        <dbReference type="Google" id="ProtNLM"/>
    </source>
</evidence>
<organism evidence="5 6">
    <name type="scientific">Phytophthora palmivora</name>
    <dbReference type="NCBI Taxonomy" id="4796"/>
    <lineage>
        <taxon>Eukaryota</taxon>
        <taxon>Sar</taxon>
        <taxon>Stramenopiles</taxon>
        <taxon>Oomycota</taxon>
        <taxon>Peronosporomycetes</taxon>
        <taxon>Peronosporales</taxon>
        <taxon>Peronosporaceae</taxon>
        <taxon>Phytophthora</taxon>
    </lineage>
</organism>
<dbReference type="GO" id="GO:0016298">
    <property type="term" value="F:lipase activity"/>
    <property type="evidence" value="ECO:0007669"/>
    <property type="project" value="InterPro"/>
</dbReference>
<name>A0A2P4X0G3_9STRA</name>
<evidence type="ECO:0000256" key="3">
    <source>
        <dbReference type="ARBA" id="ARBA00022677"/>
    </source>
</evidence>
<dbReference type="AlphaFoldDB" id="A0A2P4X0G3"/>
<evidence type="ECO:0000256" key="1">
    <source>
        <dbReference type="ARBA" id="ARBA00004502"/>
    </source>
</evidence>
<dbReference type="Gene3D" id="3.40.50.1820">
    <property type="entry name" value="alpha/beta hydrolase"/>
    <property type="match status" value="1"/>
</dbReference>
<dbReference type="SUPFAM" id="SSF53474">
    <property type="entry name" value="alpha/beta-Hydrolases"/>
    <property type="match status" value="1"/>
</dbReference>
<dbReference type="Pfam" id="PF10230">
    <property type="entry name" value="LIDHydrolase"/>
    <property type="match status" value="1"/>
</dbReference>
<reference evidence="5 6" key="1">
    <citation type="journal article" date="2017" name="Genome Biol. Evol.">
        <title>Phytophthora megakarya and P. palmivora, closely related causal agents of cacao black pod rot, underwent increases in genome sizes and gene numbers by different mechanisms.</title>
        <authorList>
            <person name="Ali S.S."/>
            <person name="Shao J."/>
            <person name="Lary D.J."/>
            <person name="Kronmiller B."/>
            <person name="Shen D."/>
            <person name="Strem M.D."/>
            <person name="Amoako-Attah I."/>
            <person name="Akrofi A.Y."/>
            <person name="Begoude B.A."/>
            <person name="Ten Hoopen G.M."/>
            <person name="Coulibaly K."/>
            <person name="Kebe B.I."/>
            <person name="Melnick R.L."/>
            <person name="Guiltinan M.J."/>
            <person name="Tyler B.M."/>
            <person name="Meinhardt L.W."/>
            <person name="Bailey B.A."/>
        </authorList>
    </citation>
    <scope>NUCLEOTIDE SEQUENCE [LARGE SCALE GENOMIC DNA]</scope>
    <source>
        <strain evidence="6">sbr112.9</strain>
    </source>
</reference>
<evidence type="ECO:0000313" key="5">
    <source>
        <dbReference type="EMBL" id="POM59046.1"/>
    </source>
</evidence>
<evidence type="ECO:0000256" key="2">
    <source>
        <dbReference type="ARBA" id="ARBA00008300"/>
    </source>
</evidence>
<dbReference type="PANTHER" id="PTHR13390">
    <property type="entry name" value="LIPASE"/>
    <property type="match status" value="1"/>
</dbReference>
<keyword evidence="4" id="KW-0378">Hydrolase</keyword>
<gene>
    <name evidence="5" type="ORF">PHPALM_36224</name>
</gene>
<proteinExistence type="inferred from homology"/>
<comment type="similarity">
    <text evidence="2">Belongs to the AB hydrolase superfamily. LDAH family.</text>
</comment>
<dbReference type="GO" id="GO:0019915">
    <property type="term" value="P:lipid storage"/>
    <property type="evidence" value="ECO:0007669"/>
    <property type="project" value="InterPro"/>
</dbReference>
<dbReference type="InterPro" id="IPR029058">
    <property type="entry name" value="AB_hydrolase_fold"/>
</dbReference>
<accession>A0A2P4X0G3</accession>